<organism evidence="2 3">
    <name type="scientific">Halobacillus litoralis</name>
    <dbReference type="NCBI Taxonomy" id="45668"/>
    <lineage>
        <taxon>Bacteria</taxon>
        <taxon>Bacillati</taxon>
        <taxon>Bacillota</taxon>
        <taxon>Bacilli</taxon>
        <taxon>Bacillales</taxon>
        <taxon>Bacillaceae</taxon>
        <taxon>Halobacillus</taxon>
    </lineage>
</organism>
<feature type="transmembrane region" description="Helical" evidence="1">
    <location>
        <begin position="12"/>
        <end position="33"/>
    </location>
</feature>
<protein>
    <submittedName>
        <fullName evidence="2">Uncharacterized protein</fullName>
    </submittedName>
</protein>
<keyword evidence="1" id="KW-0812">Transmembrane</keyword>
<feature type="transmembrane region" description="Helical" evidence="1">
    <location>
        <begin position="39"/>
        <end position="59"/>
    </location>
</feature>
<dbReference type="EMBL" id="CP026118">
    <property type="protein sequence ID" value="QAS52599.1"/>
    <property type="molecule type" value="Genomic_DNA"/>
</dbReference>
<accession>A0A410MD02</accession>
<keyword evidence="1" id="KW-1133">Transmembrane helix</keyword>
<evidence type="ECO:0000313" key="3">
    <source>
        <dbReference type="Proteomes" id="UP000287756"/>
    </source>
</evidence>
<evidence type="ECO:0000313" key="2">
    <source>
        <dbReference type="EMBL" id="QAS52599.1"/>
    </source>
</evidence>
<gene>
    <name evidence="2" type="ORF">HLI_10395</name>
</gene>
<reference evidence="2 3" key="1">
    <citation type="submission" date="2018-01" db="EMBL/GenBank/DDBJ databases">
        <title>The whole genome sequencing and assembly of Halobacillus litoralis ERB031 strain.</title>
        <authorList>
            <person name="Lee S.-J."/>
            <person name="Park M.-K."/>
            <person name="Kim J.-Y."/>
            <person name="Lee Y.-J."/>
            <person name="Yi H."/>
            <person name="Bahn Y.-S."/>
            <person name="Kim J.F."/>
            <person name="Lee D.-W."/>
        </authorList>
    </citation>
    <scope>NUCLEOTIDE SEQUENCE [LARGE SCALE GENOMIC DNA]</scope>
    <source>
        <strain evidence="2 3">ERB 031</strain>
    </source>
</reference>
<dbReference type="AlphaFoldDB" id="A0A410MD02"/>
<keyword evidence="1" id="KW-0472">Membrane</keyword>
<dbReference type="OrthoDB" id="2972220at2"/>
<dbReference type="RefSeq" id="WP_128524887.1">
    <property type="nucleotide sequence ID" value="NZ_CANLVY010000009.1"/>
</dbReference>
<dbReference type="Proteomes" id="UP000287756">
    <property type="component" value="Chromosome"/>
</dbReference>
<proteinExistence type="predicted"/>
<evidence type="ECO:0000256" key="1">
    <source>
        <dbReference type="SAM" id="Phobius"/>
    </source>
</evidence>
<name>A0A410MD02_9BACI</name>
<dbReference type="KEGG" id="hli:HLI_10395"/>
<sequence>MPAWFSHSLKIVSSIFFYIIGTVALIGAVLYTILTGLTLFKTMVVIGLFLSWLVLYIIVIQKIYRYLFGSKNDDDQ</sequence>